<reference evidence="1" key="1">
    <citation type="submission" date="2023-10" db="EMBL/GenBank/DDBJ databases">
        <title>Genome assembly of Pristionchus species.</title>
        <authorList>
            <person name="Yoshida K."/>
            <person name="Sommer R.J."/>
        </authorList>
    </citation>
    <scope>NUCLEOTIDE SEQUENCE</scope>
    <source>
        <strain evidence="1">RS5133</strain>
    </source>
</reference>
<feature type="non-terminal residue" evidence="1">
    <location>
        <position position="1"/>
    </location>
</feature>
<feature type="non-terminal residue" evidence="1">
    <location>
        <position position="103"/>
    </location>
</feature>
<evidence type="ECO:0000313" key="1">
    <source>
        <dbReference type="EMBL" id="GMT20690.1"/>
    </source>
</evidence>
<dbReference type="Proteomes" id="UP001432322">
    <property type="component" value="Unassembled WGS sequence"/>
</dbReference>
<dbReference type="EMBL" id="BTSY01000003">
    <property type="protein sequence ID" value="GMT20690.1"/>
    <property type="molecule type" value="Genomic_DNA"/>
</dbReference>
<protein>
    <submittedName>
        <fullName evidence="1">Uncharacterized protein</fullName>
    </submittedName>
</protein>
<sequence length="103" mass="11914">QYRLALSSTYLHRLEVLNRLEECTWVFHLVETSHDLGRIFDASISLVLVEIVLEGTECLLVGHLVGDGRYPLLLRPLNNSPRRLRLHQRVAKEERTDGKLQNI</sequence>
<accession>A0AAV5VM96</accession>
<dbReference type="AlphaFoldDB" id="A0AAV5VM96"/>
<organism evidence="1 2">
    <name type="scientific">Pristionchus fissidentatus</name>
    <dbReference type="NCBI Taxonomy" id="1538716"/>
    <lineage>
        <taxon>Eukaryota</taxon>
        <taxon>Metazoa</taxon>
        <taxon>Ecdysozoa</taxon>
        <taxon>Nematoda</taxon>
        <taxon>Chromadorea</taxon>
        <taxon>Rhabditida</taxon>
        <taxon>Rhabditina</taxon>
        <taxon>Diplogasteromorpha</taxon>
        <taxon>Diplogasteroidea</taxon>
        <taxon>Neodiplogasteridae</taxon>
        <taxon>Pristionchus</taxon>
    </lineage>
</organism>
<name>A0AAV5VM96_9BILA</name>
<evidence type="ECO:0000313" key="2">
    <source>
        <dbReference type="Proteomes" id="UP001432322"/>
    </source>
</evidence>
<keyword evidence="2" id="KW-1185">Reference proteome</keyword>
<proteinExistence type="predicted"/>
<comment type="caution">
    <text evidence="1">The sequence shown here is derived from an EMBL/GenBank/DDBJ whole genome shotgun (WGS) entry which is preliminary data.</text>
</comment>
<gene>
    <name evidence="1" type="ORF">PFISCL1PPCAC_11987</name>
</gene>